<dbReference type="InterPro" id="IPR008313">
    <property type="entry name" value="GH125"/>
</dbReference>
<accession>A0ABP8WQ59</accession>
<dbReference type="Proteomes" id="UP001500843">
    <property type="component" value="Unassembled WGS sequence"/>
</dbReference>
<dbReference type="PANTHER" id="PTHR31047:SF0">
    <property type="entry name" value="MEIOTICALLY UP-REGULATED GENE 157 PROTEIN"/>
    <property type="match status" value="1"/>
</dbReference>
<reference evidence="2" key="1">
    <citation type="journal article" date="2019" name="Int. J. Syst. Evol. Microbiol.">
        <title>The Global Catalogue of Microorganisms (GCM) 10K type strain sequencing project: providing services to taxonomists for standard genome sequencing and annotation.</title>
        <authorList>
            <consortium name="The Broad Institute Genomics Platform"/>
            <consortium name="The Broad Institute Genome Sequencing Center for Infectious Disease"/>
            <person name="Wu L."/>
            <person name="Ma J."/>
        </authorList>
    </citation>
    <scope>NUCLEOTIDE SEQUENCE [LARGE SCALE GENOMIC DNA]</scope>
    <source>
        <strain evidence="2">JCM 17975</strain>
    </source>
</reference>
<dbReference type="Gene3D" id="1.50.10.10">
    <property type="match status" value="2"/>
</dbReference>
<dbReference type="SUPFAM" id="SSF48208">
    <property type="entry name" value="Six-hairpin glycosidases"/>
    <property type="match status" value="1"/>
</dbReference>
<proteinExistence type="predicted"/>
<dbReference type="Pfam" id="PF06824">
    <property type="entry name" value="Glyco_hydro_125"/>
    <property type="match status" value="1"/>
</dbReference>
<evidence type="ECO:0000313" key="1">
    <source>
        <dbReference type="EMBL" id="GAA4693639.1"/>
    </source>
</evidence>
<dbReference type="EMBL" id="BAABHM010000006">
    <property type="protein sequence ID" value="GAA4693639.1"/>
    <property type="molecule type" value="Genomic_DNA"/>
</dbReference>
<protein>
    <submittedName>
        <fullName evidence="1">Uncharacterized protein</fullName>
    </submittedName>
</protein>
<gene>
    <name evidence="1" type="ORF">GCM10023198_11510</name>
</gene>
<dbReference type="InterPro" id="IPR008928">
    <property type="entry name" value="6-hairpin_glycosidase_sf"/>
</dbReference>
<evidence type="ECO:0000313" key="2">
    <source>
        <dbReference type="Proteomes" id="UP001500843"/>
    </source>
</evidence>
<dbReference type="PANTHER" id="PTHR31047">
    <property type="entry name" value="MEIOTICALLY UP-REGULATED GENE 157 PROTEIN"/>
    <property type="match status" value="1"/>
</dbReference>
<name>A0ABP8WQ59_9MICO</name>
<organism evidence="1 2">
    <name type="scientific">Promicromonospora umidemergens</name>
    <dbReference type="NCBI Taxonomy" id="629679"/>
    <lineage>
        <taxon>Bacteria</taxon>
        <taxon>Bacillati</taxon>
        <taxon>Actinomycetota</taxon>
        <taxon>Actinomycetes</taxon>
        <taxon>Micrococcales</taxon>
        <taxon>Promicromonosporaceae</taxon>
        <taxon>Promicromonospora</taxon>
    </lineage>
</organism>
<keyword evidence="2" id="KW-1185">Reference proteome</keyword>
<dbReference type="InterPro" id="IPR012341">
    <property type="entry name" value="6hp_glycosidase-like_sf"/>
</dbReference>
<comment type="caution">
    <text evidence="1">The sequence shown here is derived from an EMBL/GenBank/DDBJ whole genome shotgun (WGS) entry which is preliminary data.</text>
</comment>
<sequence length="109" mass="11545">MWRKTRDVVLSPANPYYFSGTAASGIGSPHTLPGRVWPIALAVEAFDASDPTTFSRPWFSWADSMFCELALTVAAEAAAVGPPRSSARPAPAVGLVIVTRPGIQATMNL</sequence>